<gene>
    <name evidence="7" type="primary">nthA</name>
    <name evidence="7" type="ORF">HL667_03055</name>
</gene>
<dbReference type="EMBL" id="JABFDN010000001">
    <property type="protein sequence ID" value="NPU63969.1"/>
    <property type="molecule type" value="Genomic_DNA"/>
</dbReference>
<evidence type="ECO:0000313" key="7">
    <source>
        <dbReference type="EMBL" id="NPU63969.1"/>
    </source>
</evidence>
<comment type="caution">
    <text evidence="7">The sequence shown here is derived from an EMBL/GenBank/DDBJ whole genome shotgun (WGS) entry which is preliminary data.</text>
</comment>
<protein>
    <recommendedName>
        <fullName evidence="2">nitrile hydratase</fullName>
        <ecNumber evidence="2">4.2.1.84</ecNumber>
    </recommendedName>
</protein>
<feature type="domain" description="Nitrile hydratase alpha/Thiocyanate hydrolase gamma" evidence="6">
    <location>
        <begin position="19"/>
        <end position="200"/>
    </location>
</feature>
<dbReference type="PIRSF" id="PIRSF001426">
    <property type="entry name" value="NHase_alpha"/>
    <property type="match status" value="1"/>
</dbReference>
<evidence type="ECO:0000256" key="1">
    <source>
        <dbReference type="ARBA" id="ARBA00009363"/>
    </source>
</evidence>
<keyword evidence="3" id="KW-0479">Metal-binding</keyword>
<evidence type="ECO:0000256" key="3">
    <source>
        <dbReference type="ARBA" id="ARBA00022723"/>
    </source>
</evidence>
<dbReference type="Proteomes" id="UP000886476">
    <property type="component" value="Unassembled WGS sequence"/>
</dbReference>
<dbReference type="InterPro" id="IPR023900">
    <property type="entry name" value="CN_Hdrtase_asu/SCN_Hdrlase_gsu"/>
</dbReference>
<dbReference type="SUPFAM" id="SSF56209">
    <property type="entry name" value="Nitrile hydratase alpha chain"/>
    <property type="match status" value="1"/>
</dbReference>
<evidence type="ECO:0000256" key="4">
    <source>
        <dbReference type="ARBA" id="ARBA00023239"/>
    </source>
</evidence>
<dbReference type="EC" id="4.2.1.84" evidence="2"/>
<dbReference type="NCBIfam" id="TIGR01323">
    <property type="entry name" value="nitrile_alph"/>
    <property type="match status" value="1"/>
</dbReference>
<dbReference type="Pfam" id="PF02979">
    <property type="entry name" value="NHase_alpha"/>
    <property type="match status" value="1"/>
</dbReference>
<dbReference type="InterPro" id="IPR004232">
    <property type="entry name" value="CN_Hdrtase_a/SCN_Hdrlase_g"/>
</dbReference>
<evidence type="ECO:0000313" key="8">
    <source>
        <dbReference type="Proteomes" id="UP000886476"/>
    </source>
</evidence>
<dbReference type="InterPro" id="IPR036648">
    <property type="entry name" value="CN_Hdrase_a/SCN_Hdrase_g_sf"/>
</dbReference>
<comment type="catalytic activity">
    <reaction evidence="5">
        <text>an aliphatic primary amide = an aliphatic nitrile + H2O</text>
        <dbReference type="Rhea" id="RHEA:12673"/>
        <dbReference type="ChEBI" id="CHEBI:15377"/>
        <dbReference type="ChEBI" id="CHEBI:65285"/>
        <dbReference type="ChEBI" id="CHEBI:80291"/>
        <dbReference type="EC" id="4.2.1.84"/>
    </reaction>
</comment>
<comment type="similarity">
    <text evidence="1">Belongs to the nitrile hydratase subunit alpha family.</text>
</comment>
<dbReference type="Gene3D" id="3.90.330.10">
    <property type="entry name" value="Nitrile hydratase alpha /Thiocyanate hydrolase gamma"/>
    <property type="match status" value="1"/>
</dbReference>
<evidence type="ECO:0000256" key="2">
    <source>
        <dbReference type="ARBA" id="ARBA00013079"/>
    </source>
</evidence>
<proteinExistence type="inferred from homology"/>
<dbReference type="InterPro" id="IPR018141">
    <property type="entry name" value="Nitrile_hydratase_asu"/>
</dbReference>
<organism evidence="7 8">
    <name type="scientific">Bradyrhizobium aeschynomenes</name>
    <dbReference type="NCBI Taxonomy" id="2734909"/>
    <lineage>
        <taxon>Bacteria</taxon>
        <taxon>Pseudomonadati</taxon>
        <taxon>Pseudomonadota</taxon>
        <taxon>Alphaproteobacteria</taxon>
        <taxon>Hyphomicrobiales</taxon>
        <taxon>Nitrobacteraceae</taxon>
        <taxon>Bradyrhizobium</taxon>
    </lineage>
</organism>
<keyword evidence="4 7" id="KW-0456">Lyase</keyword>
<accession>A0ABX2C9R1</accession>
<dbReference type="RefSeq" id="WP_172109785.1">
    <property type="nucleotide sequence ID" value="NZ_JABFDM010000006.1"/>
</dbReference>
<keyword evidence="8" id="KW-1185">Reference proteome</keyword>
<sequence>MTDHDHPHDHHHDHSELSETELRVRALESILTEKGYIDPAALDVLIETYESKVGPRNGAQVVARAWTDPAFRDRLLSDATPAIGELGYAGRQGEHIVTVENTPELHNMVVCTLCSCYPWPVLGLPPVWYKSAPYRAKAVKDPRGVLKDFGFELPPTTRIRVWDSTAEIRYFVLPMRPAGTDGWSEEQLAELVTRDSMIGTGLPKRPDEVQRSEGRS</sequence>
<dbReference type="GO" id="GO:0018822">
    <property type="term" value="F:nitrile hydratase activity"/>
    <property type="evidence" value="ECO:0007669"/>
    <property type="project" value="UniProtKB-EC"/>
</dbReference>
<reference evidence="7" key="1">
    <citation type="submission" date="2020-05" db="EMBL/GenBank/DDBJ databases">
        <title>Nod-independent and nitrogen-fixing Bradyrhizobium aeschynomene sp. nov. isolated from nodules of Aeschynomene indica.</title>
        <authorList>
            <person name="Zhang Z."/>
        </authorList>
    </citation>
    <scope>NUCLEOTIDE SEQUENCE</scope>
    <source>
        <strain evidence="7">83012</strain>
    </source>
</reference>
<evidence type="ECO:0000259" key="6">
    <source>
        <dbReference type="Pfam" id="PF02979"/>
    </source>
</evidence>
<name>A0ABX2C9R1_9BRAD</name>
<evidence type="ECO:0000256" key="5">
    <source>
        <dbReference type="ARBA" id="ARBA00044877"/>
    </source>
</evidence>